<keyword evidence="4" id="KW-1185">Reference proteome</keyword>
<organism evidence="2 5">
    <name type="scientific">Pseudoduganella umbonata</name>
    <dbReference type="NCBI Taxonomy" id="864828"/>
    <lineage>
        <taxon>Bacteria</taxon>
        <taxon>Pseudomonadati</taxon>
        <taxon>Pseudomonadota</taxon>
        <taxon>Betaproteobacteria</taxon>
        <taxon>Burkholderiales</taxon>
        <taxon>Oxalobacteraceae</taxon>
        <taxon>Telluria group</taxon>
        <taxon>Pseudoduganella</taxon>
    </lineage>
</organism>
<reference evidence="3 4" key="1">
    <citation type="submission" date="2019-05" db="EMBL/GenBank/DDBJ databases">
        <title>Draft Genome Sequences of Six Type Strains of the Genus Massilia.</title>
        <authorList>
            <person name="Miess H."/>
            <person name="Frediansyhah A."/>
            <person name="Gross H."/>
        </authorList>
    </citation>
    <scope>NUCLEOTIDE SEQUENCE [LARGE SCALE GENOMIC DNA]</scope>
    <source>
        <strain evidence="3 4">DSMZ 26121</strain>
    </source>
</reference>
<accession>A0A4P8HR56</accession>
<evidence type="ECO:0000313" key="3">
    <source>
        <dbReference type="EMBL" id="QCP10785.1"/>
    </source>
</evidence>
<dbReference type="OrthoDB" id="8775146at2"/>
<sequence>MIPLVALPVAPHTMLALLQFIEQSDSALAPGELADKAILAWLESRRAEAGRPAVPVLRGYQWKCLFLPEGTRLRVWCRSEHGYAEVVGDRLMHNGLPVSPNQFVAACSDTVRNAWVEINVLMPGEKAWKLASMRRREIEAAARLAGDRNNQPVIPPPPLPFPPPAATPQDCASEPEDDGFGNPPLIRHGRLASHALSSAFTEGRRTNTVDRRHPNAPLDRRDCY</sequence>
<feature type="region of interest" description="Disordered" evidence="1">
    <location>
        <begin position="146"/>
        <end position="224"/>
    </location>
</feature>
<feature type="compositionally biased region" description="Basic and acidic residues" evidence="1">
    <location>
        <begin position="202"/>
        <end position="224"/>
    </location>
</feature>
<gene>
    <name evidence="3" type="ORF">FCL38_10335</name>
    <name evidence="2" type="ORF">FHS02_003543</name>
</gene>
<dbReference type="EMBL" id="JACHXS010000006">
    <property type="protein sequence ID" value="MBB3222720.1"/>
    <property type="molecule type" value="Genomic_DNA"/>
</dbReference>
<dbReference type="Proteomes" id="UP000584325">
    <property type="component" value="Unassembled WGS sequence"/>
</dbReference>
<evidence type="ECO:0000313" key="5">
    <source>
        <dbReference type="Proteomes" id="UP000584325"/>
    </source>
</evidence>
<reference evidence="2 5" key="2">
    <citation type="submission" date="2020-08" db="EMBL/GenBank/DDBJ databases">
        <title>Genomic Encyclopedia of Type Strains, Phase III (KMG-III): the genomes of soil and plant-associated and newly described type strains.</title>
        <authorList>
            <person name="Whitman W."/>
        </authorList>
    </citation>
    <scope>NUCLEOTIDE SEQUENCE [LARGE SCALE GENOMIC DNA]</scope>
    <source>
        <strain evidence="2 5">CECT 7753</strain>
    </source>
</reference>
<evidence type="ECO:0000313" key="2">
    <source>
        <dbReference type="EMBL" id="MBB3222720.1"/>
    </source>
</evidence>
<name>A0A4P8HR56_9BURK</name>
<feature type="compositionally biased region" description="Pro residues" evidence="1">
    <location>
        <begin position="153"/>
        <end position="166"/>
    </location>
</feature>
<dbReference type="AlphaFoldDB" id="A0A4P8HR56"/>
<dbReference type="RefSeq" id="WP_137313664.1">
    <property type="nucleotide sequence ID" value="NZ_CP040017.1"/>
</dbReference>
<evidence type="ECO:0000313" key="4">
    <source>
        <dbReference type="Proteomes" id="UP000298763"/>
    </source>
</evidence>
<dbReference type="EMBL" id="CP040017">
    <property type="protein sequence ID" value="QCP10785.1"/>
    <property type="molecule type" value="Genomic_DNA"/>
</dbReference>
<proteinExistence type="predicted"/>
<protein>
    <submittedName>
        <fullName evidence="2">Uncharacterized protein</fullName>
    </submittedName>
</protein>
<dbReference type="Proteomes" id="UP000298763">
    <property type="component" value="Chromosome"/>
</dbReference>
<evidence type="ECO:0000256" key="1">
    <source>
        <dbReference type="SAM" id="MobiDB-lite"/>
    </source>
</evidence>